<evidence type="ECO:0000256" key="7">
    <source>
        <dbReference type="SAM" id="MobiDB-lite"/>
    </source>
</evidence>
<keyword evidence="5 8" id="KW-1133">Transmembrane helix</keyword>
<dbReference type="SUPFAM" id="SSF52540">
    <property type="entry name" value="P-loop containing nucleoside triphosphate hydrolases"/>
    <property type="match status" value="1"/>
</dbReference>
<reference evidence="12" key="1">
    <citation type="journal article" date="2019" name="Int. J. Syst. Evol. Microbiol.">
        <title>The Global Catalogue of Microorganisms (GCM) 10K type strain sequencing project: providing services to taxonomists for standard genome sequencing and annotation.</title>
        <authorList>
            <consortium name="The Broad Institute Genomics Platform"/>
            <consortium name="The Broad Institute Genome Sequencing Center for Infectious Disease"/>
            <person name="Wu L."/>
            <person name="Ma J."/>
        </authorList>
    </citation>
    <scope>NUCLEOTIDE SEQUENCE [LARGE SCALE GENOMIC DNA]</scope>
    <source>
        <strain evidence="12">JCM 9095</strain>
    </source>
</reference>
<dbReference type="InterPro" id="IPR036640">
    <property type="entry name" value="ABC1_TM_sf"/>
</dbReference>
<dbReference type="GO" id="GO:0005524">
    <property type="term" value="F:ATP binding"/>
    <property type="evidence" value="ECO:0007669"/>
    <property type="project" value="UniProtKB-KW"/>
</dbReference>
<dbReference type="InterPro" id="IPR017871">
    <property type="entry name" value="ABC_transporter-like_CS"/>
</dbReference>
<dbReference type="SUPFAM" id="SSF90123">
    <property type="entry name" value="ABC transporter transmembrane region"/>
    <property type="match status" value="1"/>
</dbReference>
<dbReference type="PANTHER" id="PTHR43394:SF1">
    <property type="entry name" value="ATP-BINDING CASSETTE SUB-FAMILY B MEMBER 10, MITOCHONDRIAL"/>
    <property type="match status" value="1"/>
</dbReference>
<dbReference type="SMART" id="SM00382">
    <property type="entry name" value="AAA"/>
    <property type="match status" value="1"/>
</dbReference>
<feature type="transmembrane region" description="Helical" evidence="8">
    <location>
        <begin position="43"/>
        <end position="64"/>
    </location>
</feature>
<dbReference type="Pfam" id="PF00005">
    <property type="entry name" value="ABC_tran"/>
    <property type="match status" value="1"/>
</dbReference>
<feature type="domain" description="ABC transporter" evidence="9">
    <location>
        <begin position="377"/>
        <end position="615"/>
    </location>
</feature>
<evidence type="ECO:0000256" key="8">
    <source>
        <dbReference type="SAM" id="Phobius"/>
    </source>
</evidence>
<keyword evidence="2 8" id="KW-0812">Transmembrane</keyword>
<evidence type="ECO:0000259" key="10">
    <source>
        <dbReference type="PROSITE" id="PS50929"/>
    </source>
</evidence>
<evidence type="ECO:0000259" key="9">
    <source>
        <dbReference type="PROSITE" id="PS50893"/>
    </source>
</evidence>
<dbReference type="PROSITE" id="PS50929">
    <property type="entry name" value="ABC_TM1F"/>
    <property type="match status" value="1"/>
</dbReference>
<dbReference type="CDD" id="cd18550">
    <property type="entry name" value="ABC_6TM_exporter_like"/>
    <property type="match status" value="1"/>
</dbReference>
<feature type="transmembrane region" description="Helical" evidence="8">
    <location>
        <begin position="263"/>
        <end position="285"/>
    </location>
</feature>
<feature type="region of interest" description="Disordered" evidence="7">
    <location>
        <begin position="617"/>
        <end position="739"/>
    </location>
</feature>
<comment type="subcellular location">
    <subcellularLocation>
        <location evidence="1">Cell membrane</location>
        <topology evidence="1">Multi-pass membrane protein</topology>
    </subcellularLocation>
</comment>
<dbReference type="PROSITE" id="PS50893">
    <property type="entry name" value="ABC_TRANSPORTER_2"/>
    <property type="match status" value="1"/>
</dbReference>
<protein>
    <submittedName>
        <fullName evidence="11">ABC transporter ATP-binding protein</fullName>
    </submittedName>
</protein>
<dbReference type="InterPro" id="IPR039421">
    <property type="entry name" value="Type_1_exporter"/>
</dbReference>
<evidence type="ECO:0000256" key="4">
    <source>
        <dbReference type="ARBA" id="ARBA00022840"/>
    </source>
</evidence>
<proteinExistence type="predicted"/>
<evidence type="ECO:0000313" key="11">
    <source>
        <dbReference type="EMBL" id="GAA3180465.1"/>
    </source>
</evidence>
<dbReference type="EMBL" id="BAAAUH010000021">
    <property type="protein sequence ID" value="GAA3180465.1"/>
    <property type="molecule type" value="Genomic_DNA"/>
</dbReference>
<dbReference type="Proteomes" id="UP001501866">
    <property type="component" value="Unassembled WGS sequence"/>
</dbReference>
<dbReference type="PROSITE" id="PS00211">
    <property type="entry name" value="ABC_TRANSPORTER_1"/>
    <property type="match status" value="1"/>
</dbReference>
<feature type="transmembrane region" description="Helical" evidence="8">
    <location>
        <begin position="79"/>
        <end position="100"/>
    </location>
</feature>
<dbReference type="InterPro" id="IPR011527">
    <property type="entry name" value="ABC1_TM_dom"/>
</dbReference>
<evidence type="ECO:0000256" key="1">
    <source>
        <dbReference type="ARBA" id="ARBA00004651"/>
    </source>
</evidence>
<organism evidence="11 12">
    <name type="scientific">Streptomyces virens</name>
    <dbReference type="NCBI Taxonomy" id="285572"/>
    <lineage>
        <taxon>Bacteria</taxon>
        <taxon>Bacillati</taxon>
        <taxon>Actinomycetota</taxon>
        <taxon>Actinomycetes</taxon>
        <taxon>Kitasatosporales</taxon>
        <taxon>Streptomycetaceae</taxon>
        <taxon>Streptomyces</taxon>
    </lineage>
</organism>
<evidence type="ECO:0000256" key="6">
    <source>
        <dbReference type="ARBA" id="ARBA00023136"/>
    </source>
</evidence>
<sequence>MSMETTAWTQLRGVLTAEDERRPVTRATLRRIGAFARPHRRRLALFVLLGTAGAALAVATPVLAGRVVDTIVSGGDEAAVVRLALLIALIAVVEAVLGVLGRRLSAALGEELILDLRTAVFDHVQRMPVAFFTRTRTGALVSRLNNDVIGAQRAFSNTLATVVGNVVTLLLTLAVMLTLSWQITLLALVLLPVFVVPARRMGRRMAGMQREAAALNAAMGTRMTERFSAPGATLVKLFGRPEQESEEFAVRARRVRDIGVRTATAQTVFITALTLVSALALALVYGLGGLLALRGVLEPGAVVALALLLTRLYAPLTSLAGARVEVMSALVSFERVFEVLDLKPLIEERPDAREVPDGPVSVEFDDVRFGYPSADKVSLASLEEVASLDTRGGEEVLHGISFRAEPGRTVALVGSSGAGKSTVAALLPRLYDVDSGAVRVGGVDVRDLSAATLRATLGMVTQDGHLFHDTVRANLLLARPDASEEDLWDALRRARLDALVRALPDGLDTVVGERGYRLSGGERQRMTIARLLLARQRVVILDEATAHLDNTSEAAVQEALAEALEGRTAVVIAHRLSTVRAADLILVVEAGRIVERGTHEELLAADGRYAELHRTQFAPRPDDDHGRDLDHDHTPAQDSDHGRDLHHGRDRNLHHGGDLDRDRDSGADRDLERDGGRDRDLDLGRDRDSGPDRDLERDNGRDRDLDRDRDSDPDRNLDRRRDSDHNRDPDHGREAPAPV</sequence>
<evidence type="ECO:0000256" key="2">
    <source>
        <dbReference type="ARBA" id="ARBA00022692"/>
    </source>
</evidence>
<dbReference type="InterPro" id="IPR003593">
    <property type="entry name" value="AAA+_ATPase"/>
</dbReference>
<keyword evidence="4 11" id="KW-0067">ATP-binding</keyword>
<feature type="transmembrane region" description="Helical" evidence="8">
    <location>
        <begin position="154"/>
        <end position="173"/>
    </location>
</feature>
<accession>A0ABP6PIY1</accession>
<keyword evidence="3" id="KW-0547">Nucleotide-binding</keyword>
<dbReference type="InterPro" id="IPR027417">
    <property type="entry name" value="P-loop_NTPase"/>
</dbReference>
<dbReference type="InterPro" id="IPR003439">
    <property type="entry name" value="ABC_transporter-like_ATP-bd"/>
</dbReference>
<evidence type="ECO:0000313" key="12">
    <source>
        <dbReference type="Proteomes" id="UP001501866"/>
    </source>
</evidence>
<name>A0ABP6PIY1_9ACTN</name>
<feature type="domain" description="ABC transmembrane type-1" evidence="10">
    <location>
        <begin position="44"/>
        <end position="328"/>
    </location>
</feature>
<dbReference type="Gene3D" id="3.40.50.300">
    <property type="entry name" value="P-loop containing nucleotide triphosphate hydrolases"/>
    <property type="match status" value="1"/>
</dbReference>
<evidence type="ECO:0000256" key="5">
    <source>
        <dbReference type="ARBA" id="ARBA00022989"/>
    </source>
</evidence>
<dbReference type="Pfam" id="PF00664">
    <property type="entry name" value="ABC_membrane"/>
    <property type="match status" value="1"/>
</dbReference>
<evidence type="ECO:0000256" key="3">
    <source>
        <dbReference type="ARBA" id="ARBA00022741"/>
    </source>
</evidence>
<dbReference type="Gene3D" id="1.20.1560.10">
    <property type="entry name" value="ABC transporter type 1, transmembrane domain"/>
    <property type="match status" value="1"/>
</dbReference>
<dbReference type="PANTHER" id="PTHR43394">
    <property type="entry name" value="ATP-DEPENDENT PERMEASE MDL1, MITOCHONDRIAL"/>
    <property type="match status" value="1"/>
</dbReference>
<comment type="caution">
    <text evidence="11">The sequence shown here is derived from an EMBL/GenBank/DDBJ whole genome shotgun (WGS) entry which is preliminary data.</text>
</comment>
<feature type="transmembrane region" description="Helical" evidence="8">
    <location>
        <begin position="179"/>
        <end position="198"/>
    </location>
</feature>
<gene>
    <name evidence="11" type="ORF">GCM10010451_32020</name>
</gene>
<keyword evidence="12" id="KW-1185">Reference proteome</keyword>
<keyword evidence="6 8" id="KW-0472">Membrane</keyword>